<dbReference type="EMBL" id="JAKMXF010000296">
    <property type="protein sequence ID" value="KAI6652935.1"/>
    <property type="molecule type" value="Genomic_DNA"/>
</dbReference>
<name>A0AAV7JW17_9METZ</name>
<evidence type="ECO:0000313" key="3">
    <source>
        <dbReference type="EMBL" id="KAI6652935.1"/>
    </source>
</evidence>
<dbReference type="AlphaFoldDB" id="A0AAV7JW17"/>
<protein>
    <submittedName>
        <fullName evidence="3">SCAN domain-containing protein 3</fullName>
    </submittedName>
</protein>
<keyword evidence="1" id="KW-0175">Coiled coil</keyword>
<evidence type="ECO:0000256" key="1">
    <source>
        <dbReference type="SAM" id="Coils"/>
    </source>
</evidence>
<gene>
    <name evidence="3" type="ORF">LOD99_4012</name>
</gene>
<feature type="region of interest" description="Disordered" evidence="2">
    <location>
        <begin position="609"/>
        <end position="635"/>
    </location>
</feature>
<proteinExistence type="predicted"/>
<evidence type="ECO:0000313" key="4">
    <source>
        <dbReference type="Proteomes" id="UP001165289"/>
    </source>
</evidence>
<dbReference type="Proteomes" id="UP001165289">
    <property type="component" value="Unassembled WGS sequence"/>
</dbReference>
<reference evidence="3 4" key="1">
    <citation type="journal article" date="2023" name="BMC Biol.">
        <title>The compact genome of the sponge Oopsacas minuta (Hexactinellida) is lacking key metazoan core genes.</title>
        <authorList>
            <person name="Santini S."/>
            <person name="Schenkelaars Q."/>
            <person name="Jourda C."/>
            <person name="Duchesne M."/>
            <person name="Belahbib H."/>
            <person name="Rocher C."/>
            <person name="Selva M."/>
            <person name="Riesgo A."/>
            <person name="Vervoort M."/>
            <person name="Leys S.P."/>
            <person name="Kodjabachian L."/>
            <person name="Le Bivic A."/>
            <person name="Borchiellini C."/>
            <person name="Claverie J.M."/>
            <person name="Renard E."/>
        </authorList>
    </citation>
    <scope>NUCLEOTIDE SEQUENCE [LARGE SCALE GENOMIC DNA]</scope>
    <source>
        <strain evidence="3">SPO-2</strain>
    </source>
</reference>
<feature type="coiled-coil region" evidence="1">
    <location>
        <begin position="168"/>
        <end position="202"/>
    </location>
</feature>
<comment type="caution">
    <text evidence="3">The sequence shown here is derived from an EMBL/GenBank/DDBJ whole genome shotgun (WGS) entry which is preliminary data.</text>
</comment>
<keyword evidence="4" id="KW-1185">Reference proteome</keyword>
<dbReference type="PANTHER" id="PTHR45913">
    <property type="entry name" value="EPM2A-INTERACTING PROTEIN 1"/>
    <property type="match status" value="1"/>
</dbReference>
<sequence length="1003" mass="114011">MSYDTKQRYGITHEPASGIDIFPAAPLHSYLTILDWFLNLIYRVAAGRSKSPEDQMVRDCRGLVCIVQKLAGAEDNVKLLQIKNSKIIDFAKPLAQKLQQTQEELETFKLRNQELRSELNIAERSNIQFSQNHSNLEEQFSSLTVEKDILDKKCDELINSQTYLEQKIEKESGEKAAFLSKLKDYEEDIKSLNQQLLENSQLLETIKRDDAIKKKKILQMSHTEESLLQSKLIISNLENKIENLMKTINTLQNVISNTQNIDEVSLLNMLLLEAESKFSEKASLCHKLKEQNILLQTEVNNKDGLKSEIYPLKNDIEIINDAETLDKASQTKITQYTSSNIHQISIRGDEVSNLQHKITSLESERDCLLCETEDMQYLKTKLLEVEQQNIELNIQIQGITFLRSFIDELEILTIKSDQMSTQLKIVQTLSQDSENVQVCKQADVFQSEFLDLIDQLRAFKDLLTNSLANEKRLELLMHTLKENLKEVQIEKSNIFSQLCEADVTISGLKKELDIIKSSFQTTPQYGDQHLNKLDSLLILNPSTSSKYLQENLISKNNPDSLTLLPNEDLTKKSKITRCSSTPCIRTELSSDNLTEDMLHVHVSTCPKAANIHPESDSQDISGPDEDELIDKSDKPDKRGCMKIRNYDIKFIRFGFTSMFKDGLQKPQCVVCGEVWSNEALKLSKLSKHSQTKHKDLISKPVEFFKRKRDELTGCQKQMYASSHINVSALRASYKVSLRCKGKKPYIIGEKLLVGCIGDVCQEMLGESAAKRTARVPLSNDAVARRVIDLACDMEEQLIEQIKSAKWYSLQLDESIEVANLAILLLYVRFEHYGDVKEEYLCSISLPTNATSSQIFDGLNNYIVDQSGLYWQFCVGVCTDGAAAITGRHSGVVAKIKEVAPDCESTHCFIHRENLATKKMPKELNDVLCQVVKVVNHVKANALNSRLFASLCDQMGAGHIELLLHAEVCWLSRGKVLSRVFELRNELTTFLLDKKPEWAENFEI</sequence>
<accession>A0AAV7JW17</accession>
<organism evidence="3 4">
    <name type="scientific">Oopsacas minuta</name>
    <dbReference type="NCBI Taxonomy" id="111878"/>
    <lineage>
        <taxon>Eukaryota</taxon>
        <taxon>Metazoa</taxon>
        <taxon>Porifera</taxon>
        <taxon>Hexactinellida</taxon>
        <taxon>Hexasterophora</taxon>
        <taxon>Lyssacinosida</taxon>
        <taxon>Leucopsacidae</taxon>
        <taxon>Oopsacas</taxon>
    </lineage>
</organism>
<dbReference type="PANTHER" id="PTHR45913:SF19">
    <property type="entry name" value="LOW QUALITY PROTEIN: ZINC FINGER BED DOMAIN-CONTAINING PROTEIN 5-LIKE"/>
    <property type="match status" value="1"/>
</dbReference>
<evidence type="ECO:0000256" key="2">
    <source>
        <dbReference type="SAM" id="MobiDB-lite"/>
    </source>
</evidence>
<feature type="coiled-coil region" evidence="1">
    <location>
        <begin position="227"/>
        <end position="261"/>
    </location>
</feature>
<feature type="coiled-coil region" evidence="1">
    <location>
        <begin position="98"/>
        <end position="139"/>
    </location>
</feature>